<feature type="chain" id="PRO_5046801253" description="Chitin-binding type-2 domain-containing protein" evidence="2">
    <location>
        <begin position="23"/>
        <end position="634"/>
    </location>
</feature>
<feature type="compositionally biased region" description="Low complexity" evidence="1">
    <location>
        <begin position="467"/>
        <end position="493"/>
    </location>
</feature>
<feature type="compositionally biased region" description="Low complexity" evidence="1">
    <location>
        <begin position="365"/>
        <end position="374"/>
    </location>
</feature>
<feature type="compositionally biased region" description="Gly residues" evidence="1">
    <location>
        <begin position="454"/>
        <end position="466"/>
    </location>
</feature>
<feature type="signal peptide" evidence="2">
    <location>
        <begin position="1"/>
        <end position="22"/>
    </location>
</feature>
<accession>A0ABY7GF07</accession>
<dbReference type="EMBL" id="CP111028">
    <property type="protein sequence ID" value="WAR31686.1"/>
    <property type="molecule type" value="Genomic_DNA"/>
</dbReference>
<evidence type="ECO:0000313" key="3">
    <source>
        <dbReference type="EMBL" id="WAR31686.1"/>
    </source>
</evidence>
<proteinExistence type="predicted"/>
<reference evidence="3" key="1">
    <citation type="submission" date="2022-11" db="EMBL/GenBank/DDBJ databases">
        <title>Centuries of genome instability and evolution in soft-shell clam transmissible cancer (bioRxiv).</title>
        <authorList>
            <person name="Hart S.F.M."/>
            <person name="Yonemitsu M.A."/>
            <person name="Giersch R.M."/>
            <person name="Beal B.F."/>
            <person name="Arriagada G."/>
            <person name="Davis B.W."/>
            <person name="Ostrander E.A."/>
            <person name="Goff S.P."/>
            <person name="Metzger M.J."/>
        </authorList>
    </citation>
    <scope>NUCLEOTIDE SEQUENCE</scope>
    <source>
        <strain evidence="3">MELC-2E11</strain>
        <tissue evidence="3">Siphon/mantle</tissue>
    </source>
</reference>
<feature type="compositionally biased region" description="Low complexity" evidence="1">
    <location>
        <begin position="342"/>
        <end position="355"/>
    </location>
</feature>
<keyword evidence="2" id="KW-0732">Signal</keyword>
<dbReference type="SUPFAM" id="SSF57625">
    <property type="entry name" value="Invertebrate chitin-binding proteins"/>
    <property type="match status" value="2"/>
</dbReference>
<evidence type="ECO:0000256" key="1">
    <source>
        <dbReference type="SAM" id="MobiDB-lite"/>
    </source>
</evidence>
<keyword evidence="4" id="KW-1185">Reference proteome</keyword>
<gene>
    <name evidence="3" type="ORF">MAR_034228</name>
</gene>
<evidence type="ECO:0008006" key="5">
    <source>
        <dbReference type="Google" id="ProtNLM"/>
    </source>
</evidence>
<name>A0ABY7GF07_MYAAR</name>
<sequence length="634" mass="66291">MAARGIILAALGLLLGYKSVHAQTINIPGTSAGSATTTTLDTYTALVPVNIRCVNDPIKGLSCAAEYPDQCREQWNFPNPCTPDNIARNITKFVHPFDSSKFLMCGDLGKLYVVQCPRYELFFPFPGNLSKFIHCDIWGKAWERICTPGEVWSQWAVACVLPSLLNPCDRPNVDITFMYRHPCDATKYLQCDARGTAYVVPCELGTAFYEPNQRCVRLADYRGTLRDNFCGYYTFGFRRYTTVDAQTSGSDMGSGQSMVTVNLSGGSGSGTGSGSTIDMSGNAGLMAALGQLGGPSTSQGLGSMDMGGQGASTGTGQNRLDMNALLASFEASGKGGQGASSGSGSSSNVGSAGSGFMQETSMSFGQGSSSNTGQGTSGGQSGGQVSVTTLDFTSGTGGSSSSGLDLASLANSLSAQGAGFDMSGTGQTTRNMDLSSLVNSLSGTADSSMTGSGTNTGSGSGSGTGSGSTSSSRFSQTSFTETGPRTGTNGTGTSINVQSGQAGMGTGSPASNNVDQLNNVVHDWQTSVDISQSGALNPASTVNDMNLHQSQLEYYDFSNRQYTKPCTPENLKAGRLYFMVRNNSQQYIQCDTNGYMHLRYCSTVASIPSYFDIWASVCVDGPIHVDNQVSKMGK</sequence>
<dbReference type="Proteomes" id="UP001164746">
    <property type="component" value="Chromosome 17"/>
</dbReference>
<evidence type="ECO:0000256" key="2">
    <source>
        <dbReference type="SAM" id="SignalP"/>
    </source>
</evidence>
<organism evidence="3 4">
    <name type="scientific">Mya arenaria</name>
    <name type="common">Soft-shell clam</name>
    <dbReference type="NCBI Taxonomy" id="6604"/>
    <lineage>
        <taxon>Eukaryota</taxon>
        <taxon>Metazoa</taxon>
        <taxon>Spiralia</taxon>
        <taxon>Lophotrochozoa</taxon>
        <taxon>Mollusca</taxon>
        <taxon>Bivalvia</taxon>
        <taxon>Autobranchia</taxon>
        <taxon>Heteroconchia</taxon>
        <taxon>Euheterodonta</taxon>
        <taxon>Imparidentia</taxon>
        <taxon>Neoheterodontei</taxon>
        <taxon>Myida</taxon>
        <taxon>Myoidea</taxon>
        <taxon>Myidae</taxon>
        <taxon>Mya</taxon>
    </lineage>
</organism>
<feature type="region of interest" description="Disordered" evidence="1">
    <location>
        <begin position="294"/>
        <end position="317"/>
    </location>
</feature>
<feature type="region of interest" description="Disordered" evidence="1">
    <location>
        <begin position="440"/>
        <end position="512"/>
    </location>
</feature>
<protein>
    <recommendedName>
        <fullName evidence="5">Chitin-binding type-2 domain-containing protein</fullName>
    </recommendedName>
</protein>
<dbReference type="InterPro" id="IPR036508">
    <property type="entry name" value="Chitin-bd_dom_sf"/>
</dbReference>
<feature type="region of interest" description="Disordered" evidence="1">
    <location>
        <begin position="332"/>
        <end position="402"/>
    </location>
</feature>
<evidence type="ECO:0000313" key="4">
    <source>
        <dbReference type="Proteomes" id="UP001164746"/>
    </source>
</evidence>